<gene>
    <name evidence="2" type="ORF">Acr_20g0000910</name>
</gene>
<feature type="region of interest" description="Disordered" evidence="1">
    <location>
        <begin position="252"/>
        <end position="289"/>
    </location>
</feature>
<reference evidence="2 3" key="1">
    <citation type="submission" date="2019-07" db="EMBL/GenBank/DDBJ databases">
        <title>De Novo Assembly of kiwifruit Actinidia rufa.</title>
        <authorList>
            <person name="Sugita-Konishi S."/>
            <person name="Sato K."/>
            <person name="Mori E."/>
            <person name="Abe Y."/>
            <person name="Kisaki G."/>
            <person name="Hamano K."/>
            <person name="Suezawa K."/>
            <person name="Otani M."/>
            <person name="Fukuda T."/>
            <person name="Manabe T."/>
            <person name="Gomi K."/>
            <person name="Tabuchi M."/>
            <person name="Akimitsu K."/>
            <person name="Kataoka I."/>
        </authorList>
    </citation>
    <scope>NUCLEOTIDE SEQUENCE [LARGE SCALE GENOMIC DNA]</scope>
    <source>
        <strain evidence="3">cv. Fuchu</strain>
    </source>
</reference>
<evidence type="ECO:0000313" key="2">
    <source>
        <dbReference type="EMBL" id="GFZ08283.1"/>
    </source>
</evidence>
<protein>
    <submittedName>
        <fullName evidence="2">Uncharacterized protein</fullName>
    </submittedName>
</protein>
<accession>A0A7J0GBW9</accession>
<dbReference type="AlphaFoldDB" id="A0A7J0GBW9"/>
<feature type="region of interest" description="Disordered" evidence="1">
    <location>
        <begin position="61"/>
        <end position="121"/>
    </location>
</feature>
<comment type="caution">
    <text evidence="2">The sequence shown here is derived from an EMBL/GenBank/DDBJ whole genome shotgun (WGS) entry which is preliminary data.</text>
</comment>
<proteinExistence type="predicted"/>
<dbReference type="EMBL" id="BJWL01000020">
    <property type="protein sequence ID" value="GFZ08283.1"/>
    <property type="molecule type" value="Genomic_DNA"/>
</dbReference>
<organism evidence="2 3">
    <name type="scientific">Actinidia rufa</name>
    <dbReference type="NCBI Taxonomy" id="165716"/>
    <lineage>
        <taxon>Eukaryota</taxon>
        <taxon>Viridiplantae</taxon>
        <taxon>Streptophyta</taxon>
        <taxon>Embryophyta</taxon>
        <taxon>Tracheophyta</taxon>
        <taxon>Spermatophyta</taxon>
        <taxon>Magnoliopsida</taxon>
        <taxon>eudicotyledons</taxon>
        <taxon>Gunneridae</taxon>
        <taxon>Pentapetalae</taxon>
        <taxon>asterids</taxon>
        <taxon>Ericales</taxon>
        <taxon>Actinidiaceae</taxon>
        <taxon>Actinidia</taxon>
    </lineage>
</organism>
<dbReference type="Proteomes" id="UP000585474">
    <property type="component" value="Unassembled WGS sequence"/>
</dbReference>
<evidence type="ECO:0000256" key="1">
    <source>
        <dbReference type="SAM" id="MobiDB-lite"/>
    </source>
</evidence>
<dbReference type="OrthoDB" id="434647at2759"/>
<feature type="compositionally biased region" description="Basic and acidic residues" evidence="1">
    <location>
        <begin position="215"/>
        <end position="228"/>
    </location>
</feature>
<keyword evidence="3" id="KW-1185">Reference proteome</keyword>
<feature type="compositionally biased region" description="Acidic residues" evidence="1">
    <location>
        <begin position="271"/>
        <end position="289"/>
    </location>
</feature>
<name>A0A7J0GBW9_9ERIC</name>
<feature type="region of interest" description="Disordered" evidence="1">
    <location>
        <begin position="198"/>
        <end position="228"/>
    </location>
</feature>
<dbReference type="PANTHER" id="PTHR47487:SF8">
    <property type="entry name" value="OS08G0270900 PROTEIN"/>
    <property type="match status" value="1"/>
</dbReference>
<evidence type="ECO:0000313" key="3">
    <source>
        <dbReference type="Proteomes" id="UP000585474"/>
    </source>
</evidence>
<sequence>METHLTFPPFQASGLLGNGQNGHRGSDILGDPIDVNELMIAREVEKKRIRKEIITSGLLAPTRAGGRNDKGNDNGAGKQWSADESWRPKQEGGMNWRSSSVGQRGGSGTGGMEERSMGLSRQEGEMNGRVSSMGQRDAAAKWSCTPYQVAVTCEQGLKDHLNERKHMGKAKAVLKLMAREKAKAMLTSTKTVNIDADNSEASAEETMKRRRNGHERKTNESSRNGKEAHDSFAEIWWLRCGRKNHATLTINKNNGAAAEEKEEPLCNTSGDADELANDESDAVGGDFEA</sequence>
<dbReference type="PANTHER" id="PTHR47487">
    <property type="entry name" value="OS06G0651300 PROTEIN-RELATED"/>
    <property type="match status" value="1"/>
</dbReference>
<feature type="compositionally biased region" description="Basic and acidic residues" evidence="1">
    <location>
        <begin position="112"/>
        <end position="121"/>
    </location>
</feature>